<evidence type="ECO:0000256" key="1">
    <source>
        <dbReference type="SAM" id="MobiDB-lite"/>
    </source>
</evidence>
<evidence type="ECO:0000313" key="3">
    <source>
        <dbReference type="EMBL" id="CZR61154.1"/>
    </source>
</evidence>
<dbReference type="STRING" id="576137.A0A1L7X810"/>
<feature type="transmembrane region" description="Helical" evidence="2">
    <location>
        <begin position="47"/>
        <end position="65"/>
    </location>
</feature>
<feature type="region of interest" description="Disordered" evidence="1">
    <location>
        <begin position="148"/>
        <end position="189"/>
    </location>
</feature>
<sequence>MGHPSGEFVPTSFEQKRRNRHRRFFCGDGTVVKGLAVGYKYEVKHSLSILIPFINIFIIFIIHSVEPLTFFNPLHQYHPIYSTNLPTFSTTHKTIKMQYSNVLLLALAAGALAQNSTTKAGKSSATDASATGASTKAGKSTDAAASATATGKTSGNSTASGKASSTGAAKASSTAKTNSSSTTSGGTVKATTNGAPSLLAQSGGFVTVAGLGVAFAVFM</sequence>
<evidence type="ECO:0000256" key="2">
    <source>
        <dbReference type="SAM" id="Phobius"/>
    </source>
</evidence>
<reference evidence="3 4" key="1">
    <citation type="submission" date="2016-03" db="EMBL/GenBank/DDBJ databases">
        <authorList>
            <person name="Ploux O."/>
        </authorList>
    </citation>
    <scope>NUCLEOTIDE SEQUENCE [LARGE SCALE GENOMIC DNA]</scope>
    <source>
        <strain evidence="3 4">UAMH 11012</strain>
    </source>
</reference>
<name>A0A1L7X810_9HELO</name>
<evidence type="ECO:0000313" key="4">
    <source>
        <dbReference type="Proteomes" id="UP000184330"/>
    </source>
</evidence>
<keyword evidence="2" id="KW-0472">Membrane</keyword>
<keyword evidence="2" id="KW-0812">Transmembrane</keyword>
<organism evidence="3 4">
    <name type="scientific">Phialocephala subalpina</name>
    <dbReference type="NCBI Taxonomy" id="576137"/>
    <lineage>
        <taxon>Eukaryota</taxon>
        <taxon>Fungi</taxon>
        <taxon>Dikarya</taxon>
        <taxon>Ascomycota</taxon>
        <taxon>Pezizomycotina</taxon>
        <taxon>Leotiomycetes</taxon>
        <taxon>Helotiales</taxon>
        <taxon>Mollisiaceae</taxon>
        <taxon>Phialocephala</taxon>
        <taxon>Phialocephala fortinii species complex</taxon>
    </lineage>
</organism>
<gene>
    <name evidence="3" type="ORF">PAC_11050</name>
</gene>
<feature type="transmembrane region" description="Helical" evidence="2">
    <location>
        <begin position="198"/>
        <end position="218"/>
    </location>
</feature>
<dbReference type="OrthoDB" id="3600086at2759"/>
<proteinExistence type="predicted"/>
<protein>
    <submittedName>
        <fullName evidence="3">Uncharacterized protein</fullName>
    </submittedName>
</protein>
<dbReference type="AlphaFoldDB" id="A0A1L7X810"/>
<keyword evidence="2" id="KW-1133">Transmembrane helix</keyword>
<accession>A0A1L7X810</accession>
<keyword evidence="4" id="KW-1185">Reference proteome</keyword>
<dbReference type="EMBL" id="FJOG01000017">
    <property type="protein sequence ID" value="CZR61154.1"/>
    <property type="molecule type" value="Genomic_DNA"/>
</dbReference>
<dbReference type="Proteomes" id="UP000184330">
    <property type="component" value="Unassembled WGS sequence"/>
</dbReference>